<dbReference type="PANTHER" id="PTHR10302:SF27">
    <property type="entry name" value="SINGLE-STRANDED DNA-BINDING PROTEIN"/>
    <property type="match status" value="1"/>
</dbReference>
<dbReference type="PROSITE" id="PS50935">
    <property type="entry name" value="SSB"/>
    <property type="match status" value="1"/>
</dbReference>
<reference evidence="6 8" key="2">
    <citation type="submission" date="2019-08" db="EMBL/GenBank/DDBJ databases">
        <authorList>
            <person name="Dong K."/>
        </authorList>
    </citation>
    <scope>NUCLEOTIDE SEQUENCE [LARGE SCALE GENOMIC DNA]</scope>
    <source>
        <strain evidence="6 8">K-1</strain>
    </source>
</reference>
<dbReference type="AlphaFoldDB" id="A0A5C8I7Q5"/>
<feature type="compositionally biased region" description="Gly residues" evidence="4">
    <location>
        <begin position="135"/>
        <end position="144"/>
    </location>
</feature>
<dbReference type="OrthoDB" id="4427276at2"/>
<dbReference type="Proteomes" id="UP000321949">
    <property type="component" value="Unassembled WGS sequence"/>
</dbReference>
<evidence type="ECO:0000313" key="7">
    <source>
        <dbReference type="Proteomes" id="UP000198702"/>
    </source>
</evidence>
<dbReference type="InterPro" id="IPR012340">
    <property type="entry name" value="NA-bd_OB-fold"/>
</dbReference>
<dbReference type="EMBL" id="VRSX01000002">
    <property type="protein sequence ID" value="TXK13973.1"/>
    <property type="molecule type" value="Genomic_DNA"/>
</dbReference>
<dbReference type="NCBIfam" id="TIGR00621">
    <property type="entry name" value="ssb"/>
    <property type="match status" value="1"/>
</dbReference>
<evidence type="ECO:0000256" key="3">
    <source>
        <dbReference type="RuleBase" id="RU000524"/>
    </source>
</evidence>
<evidence type="ECO:0000256" key="4">
    <source>
        <dbReference type="SAM" id="MobiDB-lite"/>
    </source>
</evidence>
<dbReference type="Gene3D" id="2.40.50.140">
    <property type="entry name" value="Nucleic acid-binding proteins"/>
    <property type="match status" value="1"/>
</dbReference>
<protein>
    <recommendedName>
        <fullName evidence="3">Single-stranded DNA-binding protein</fullName>
    </recommendedName>
</protein>
<dbReference type="GO" id="GO:0006260">
    <property type="term" value="P:DNA replication"/>
    <property type="evidence" value="ECO:0007669"/>
    <property type="project" value="InterPro"/>
</dbReference>
<name>A0A5C8I7Q5_9MICO</name>
<reference evidence="5 7" key="1">
    <citation type="submission" date="2016-10" db="EMBL/GenBank/DDBJ databases">
        <authorList>
            <person name="Varghese N."/>
            <person name="Submissions S."/>
        </authorList>
    </citation>
    <scope>NUCLEOTIDE SEQUENCE [LARGE SCALE GENOMIC DNA]</scope>
    <source>
        <strain evidence="5 7">UNC380MFSha3.1</strain>
    </source>
</reference>
<evidence type="ECO:0000313" key="6">
    <source>
        <dbReference type="EMBL" id="TXK13973.1"/>
    </source>
</evidence>
<feature type="compositionally biased region" description="Acidic residues" evidence="4">
    <location>
        <begin position="145"/>
        <end position="158"/>
    </location>
</feature>
<dbReference type="SUPFAM" id="SSF50249">
    <property type="entry name" value="Nucleic acid-binding proteins"/>
    <property type="match status" value="1"/>
</dbReference>
<dbReference type="Pfam" id="PF00436">
    <property type="entry name" value="SSB"/>
    <property type="match status" value="1"/>
</dbReference>
<organism evidence="6 8">
    <name type="scientific">Microbacterium saccharophilum</name>
    <dbReference type="NCBI Taxonomy" id="1213358"/>
    <lineage>
        <taxon>Bacteria</taxon>
        <taxon>Bacillati</taxon>
        <taxon>Actinomycetota</taxon>
        <taxon>Actinomycetes</taxon>
        <taxon>Micrococcales</taxon>
        <taxon>Microbacteriaceae</taxon>
        <taxon>Microbacterium</taxon>
    </lineage>
</organism>
<dbReference type="PANTHER" id="PTHR10302">
    <property type="entry name" value="SINGLE-STRANDED DNA-BINDING PROTEIN"/>
    <property type="match status" value="1"/>
</dbReference>
<dbReference type="EMBL" id="FOQZ01000001">
    <property type="protein sequence ID" value="SFI29210.1"/>
    <property type="molecule type" value="Genomic_DNA"/>
</dbReference>
<dbReference type="GO" id="GO:0009295">
    <property type="term" value="C:nucleoid"/>
    <property type="evidence" value="ECO:0007669"/>
    <property type="project" value="TreeGrafter"/>
</dbReference>
<dbReference type="CDD" id="cd04496">
    <property type="entry name" value="SSB_OBF"/>
    <property type="match status" value="1"/>
</dbReference>
<dbReference type="GO" id="GO:0003697">
    <property type="term" value="F:single-stranded DNA binding"/>
    <property type="evidence" value="ECO:0007669"/>
    <property type="project" value="InterPro"/>
</dbReference>
<accession>A0A5C8I7Q5</accession>
<feature type="region of interest" description="Disordered" evidence="4">
    <location>
        <begin position="117"/>
        <end position="171"/>
    </location>
</feature>
<proteinExistence type="predicted"/>
<keyword evidence="8" id="KW-1185">Reference proteome</keyword>
<evidence type="ECO:0000313" key="5">
    <source>
        <dbReference type="EMBL" id="SFI29210.1"/>
    </source>
</evidence>
<evidence type="ECO:0000256" key="1">
    <source>
        <dbReference type="ARBA" id="ARBA00023125"/>
    </source>
</evidence>
<comment type="caution">
    <text evidence="6">The sequence shown here is derived from an EMBL/GenBank/DDBJ whole genome shotgun (WGS) entry which is preliminary data.</text>
</comment>
<dbReference type="RefSeq" id="WP_051526145.1">
    <property type="nucleotide sequence ID" value="NZ_BKAH01000001.1"/>
</dbReference>
<dbReference type="InterPro" id="IPR011344">
    <property type="entry name" value="ssDNA-bd"/>
</dbReference>
<gene>
    <name evidence="6" type="primary">ssb</name>
    <name evidence="6" type="ORF">FVP74_05085</name>
    <name evidence="5" type="ORF">SAMN04487751_0925</name>
</gene>
<evidence type="ECO:0000256" key="2">
    <source>
        <dbReference type="PROSITE-ProRule" id="PRU00252"/>
    </source>
</evidence>
<evidence type="ECO:0000313" key="8">
    <source>
        <dbReference type="Proteomes" id="UP000321949"/>
    </source>
</evidence>
<dbReference type="Proteomes" id="UP000198702">
    <property type="component" value="Unassembled WGS sequence"/>
</dbReference>
<dbReference type="InterPro" id="IPR000424">
    <property type="entry name" value="Primosome_PriB/ssb"/>
</dbReference>
<sequence length="171" mass="18245">MSDRITVVGNIATVPERRQTGTGIPVAHFRLATSQRHRDAQGAWVDGTTNFYSVSAYRQLAEHALASLQRGQRVIVTGALKIRTWEVGEKKGTEAEIDADALGPDLQWGTSRFTALKRETAAPTTDASWSAPGLPAGGPNGPEDGGADPDAVDDEVEPDWARSPLAEPAPF</sequence>
<keyword evidence="1 2" id="KW-0238">DNA-binding</keyword>